<accession>A0A1M7F8C5</accession>
<dbReference type="AlphaFoldDB" id="A0A1M7F8C5"/>
<feature type="domain" description="Knr4/Smi1-like" evidence="1">
    <location>
        <begin position="30"/>
        <end position="134"/>
    </location>
</feature>
<evidence type="ECO:0000313" key="3">
    <source>
        <dbReference type="Proteomes" id="UP000184260"/>
    </source>
</evidence>
<name>A0A1M7F8C5_9FLAO</name>
<dbReference type="EMBL" id="FRBU01000019">
    <property type="protein sequence ID" value="SHM00286.1"/>
    <property type="molecule type" value="Genomic_DNA"/>
</dbReference>
<evidence type="ECO:0000313" key="2">
    <source>
        <dbReference type="EMBL" id="SHM00286.1"/>
    </source>
</evidence>
<proteinExistence type="predicted"/>
<dbReference type="InterPro" id="IPR018958">
    <property type="entry name" value="Knr4/Smi1-like_dom"/>
</dbReference>
<sequence>MTPTEQLKSILTEKYISEDGDEYKVQLKSGLTELEIDELAKRVPKGQIPTEIRELLNFASGFEFYGLEEITFDGFEQFGFEEFFPNSVQLAGDGFGNFWILDIDKNGNWGNVFYVCHDPAVIIKHSDNLTQFIEHVNDFGKNGNKSNLDIIHEKSVKDIWNQNIGFIEVENARQSNDIILKEFALLLPDNCVVADLRKKQNRSGFAWGKFGPKIDKAKRHETELIWGIEKPIKKGILSKIFGR</sequence>
<dbReference type="RefSeq" id="WP_073353647.1">
    <property type="nucleotide sequence ID" value="NZ_FRBU01000019.1"/>
</dbReference>
<dbReference type="Pfam" id="PF09346">
    <property type="entry name" value="SMI1_KNR4"/>
    <property type="match status" value="1"/>
</dbReference>
<keyword evidence="3" id="KW-1185">Reference proteome</keyword>
<dbReference type="InterPro" id="IPR037883">
    <property type="entry name" value="Knr4/Smi1-like_sf"/>
</dbReference>
<reference evidence="3" key="1">
    <citation type="submission" date="2016-11" db="EMBL/GenBank/DDBJ databases">
        <authorList>
            <person name="Varghese N."/>
            <person name="Submissions S."/>
        </authorList>
    </citation>
    <scope>NUCLEOTIDE SEQUENCE [LARGE SCALE GENOMIC DNA]</scope>
    <source>
        <strain evidence="3">DSM 3661</strain>
    </source>
</reference>
<protein>
    <recommendedName>
        <fullName evidence="1">Knr4/Smi1-like domain-containing protein</fullName>
    </recommendedName>
</protein>
<evidence type="ECO:0000259" key="1">
    <source>
        <dbReference type="Pfam" id="PF09346"/>
    </source>
</evidence>
<dbReference type="Proteomes" id="UP000184260">
    <property type="component" value="Unassembled WGS sequence"/>
</dbReference>
<organism evidence="2 3">
    <name type="scientific">Flavobacterium xanthum</name>
    <dbReference type="NCBI Taxonomy" id="69322"/>
    <lineage>
        <taxon>Bacteria</taxon>
        <taxon>Pseudomonadati</taxon>
        <taxon>Bacteroidota</taxon>
        <taxon>Flavobacteriia</taxon>
        <taxon>Flavobacteriales</taxon>
        <taxon>Flavobacteriaceae</taxon>
        <taxon>Flavobacterium</taxon>
    </lineage>
</organism>
<gene>
    <name evidence="2" type="ORF">SAMN05443669_101966</name>
</gene>
<dbReference type="SUPFAM" id="SSF160631">
    <property type="entry name" value="SMI1/KNR4-like"/>
    <property type="match status" value="1"/>
</dbReference>
<dbReference type="OrthoDB" id="701486at2"/>